<dbReference type="SUPFAM" id="SSF57783">
    <property type="entry name" value="Zinc beta-ribbon"/>
    <property type="match status" value="2"/>
</dbReference>
<feature type="site" description="Interaction with DNA" evidence="10">
    <location>
        <position position="301"/>
    </location>
</feature>
<dbReference type="InterPro" id="IPR013498">
    <property type="entry name" value="Topo_IA_Znf"/>
</dbReference>
<keyword evidence="4" id="KW-0863">Zinc-finger</keyword>
<feature type="site" description="Interaction with DNA" evidence="10">
    <location>
        <position position="140"/>
    </location>
</feature>
<dbReference type="PANTHER" id="PTHR42785:SF1">
    <property type="entry name" value="DNA TOPOISOMERASE"/>
    <property type="match status" value="1"/>
</dbReference>
<feature type="domain" description="Toprim" evidence="11">
    <location>
        <begin position="3"/>
        <end position="113"/>
    </location>
</feature>
<evidence type="ECO:0000256" key="5">
    <source>
        <dbReference type="ARBA" id="ARBA00022833"/>
    </source>
</evidence>
<evidence type="ECO:0000259" key="11">
    <source>
        <dbReference type="PROSITE" id="PS50880"/>
    </source>
</evidence>
<keyword evidence="14" id="KW-1185">Reference proteome</keyword>
<dbReference type="SMART" id="SM00437">
    <property type="entry name" value="TOP1Ac"/>
    <property type="match status" value="1"/>
</dbReference>
<dbReference type="PROSITE" id="PS52039">
    <property type="entry name" value="TOPO_IA_2"/>
    <property type="match status" value="1"/>
</dbReference>
<dbReference type="SMART" id="SM00493">
    <property type="entry name" value="TOPRIM"/>
    <property type="match status" value="1"/>
</dbReference>
<dbReference type="RefSeq" id="WP_092376992.1">
    <property type="nucleotide sequence ID" value="NZ_FORX01000016.1"/>
</dbReference>
<evidence type="ECO:0000256" key="3">
    <source>
        <dbReference type="ARBA" id="ARBA00022723"/>
    </source>
</evidence>
<dbReference type="CDD" id="cd00186">
    <property type="entry name" value="TOP1Ac"/>
    <property type="match status" value="1"/>
</dbReference>
<dbReference type="Gene3D" id="2.70.20.10">
    <property type="entry name" value="Topoisomerase I, domain 3"/>
    <property type="match status" value="1"/>
</dbReference>
<dbReference type="HAMAP" id="MF_00952">
    <property type="entry name" value="Topoisom_1_prok"/>
    <property type="match status" value="1"/>
</dbReference>
<dbReference type="Proteomes" id="UP000198635">
    <property type="component" value="Unassembled WGS sequence"/>
</dbReference>
<dbReference type="SUPFAM" id="SSF56712">
    <property type="entry name" value="Prokaryotic type I DNA topoisomerase"/>
    <property type="match status" value="1"/>
</dbReference>
<dbReference type="InterPro" id="IPR013824">
    <property type="entry name" value="Topo_IA_cen_sub1"/>
</dbReference>
<dbReference type="Gene3D" id="3.40.50.140">
    <property type="match status" value="1"/>
</dbReference>
<dbReference type="GO" id="GO:0003917">
    <property type="term" value="F:DNA topoisomerase type I (single strand cut, ATP-independent) activity"/>
    <property type="evidence" value="ECO:0007669"/>
    <property type="project" value="UniProtKB-UniRule"/>
</dbReference>
<dbReference type="SMART" id="SM00436">
    <property type="entry name" value="TOP1Bc"/>
    <property type="match status" value="1"/>
</dbReference>
<reference evidence="14" key="1">
    <citation type="submission" date="2016-10" db="EMBL/GenBank/DDBJ databases">
        <authorList>
            <person name="Varghese N."/>
            <person name="Submissions S."/>
        </authorList>
    </citation>
    <scope>NUCLEOTIDE SEQUENCE [LARGE SCALE GENOMIC DNA]</scope>
    <source>
        <strain evidence="14">DSM 5918</strain>
    </source>
</reference>
<keyword evidence="3" id="KW-0479">Metal-binding</keyword>
<dbReference type="Gene3D" id="1.10.290.10">
    <property type="entry name" value="Topoisomerase I, domain 4"/>
    <property type="match status" value="1"/>
</dbReference>
<protein>
    <recommendedName>
        <fullName evidence="10">DNA topoisomerase 1</fullName>
        <ecNumber evidence="10">5.6.2.1</ecNumber>
    </recommendedName>
    <alternativeName>
        <fullName evidence="10">DNA topoisomerase I</fullName>
    </alternativeName>
</protein>
<dbReference type="InterPro" id="IPR006171">
    <property type="entry name" value="TOPRIM_dom"/>
</dbReference>
<dbReference type="PROSITE" id="PS00396">
    <property type="entry name" value="TOPO_IA_1"/>
    <property type="match status" value="1"/>
</dbReference>
<dbReference type="InterPro" id="IPR034149">
    <property type="entry name" value="TOPRIM_TopoI"/>
</dbReference>
<dbReference type="NCBIfam" id="TIGR01051">
    <property type="entry name" value="topA_bact"/>
    <property type="match status" value="1"/>
</dbReference>
<dbReference type="Gene3D" id="1.10.460.10">
    <property type="entry name" value="Topoisomerase I, domain 2"/>
    <property type="match status" value="1"/>
</dbReference>
<proteinExistence type="inferred from homology"/>
<organism evidence="13 14">
    <name type="scientific">Desulfomicrobium apsheronum</name>
    <dbReference type="NCBI Taxonomy" id="52560"/>
    <lineage>
        <taxon>Bacteria</taxon>
        <taxon>Pseudomonadati</taxon>
        <taxon>Thermodesulfobacteriota</taxon>
        <taxon>Desulfovibrionia</taxon>
        <taxon>Desulfovibrionales</taxon>
        <taxon>Desulfomicrobiaceae</taxon>
        <taxon>Desulfomicrobium</taxon>
    </lineage>
</organism>
<dbReference type="InterPro" id="IPR023405">
    <property type="entry name" value="Topo_IA_core_domain"/>
</dbReference>
<dbReference type="GO" id="GO:0005694">
    <property type="term" value="C:chromosome"/>
    <property type="evidence" value="ECO:0007669"/>
    <property type="project" value="InterPro"/>
</dbReference>
<dbReference type="EC" id="5.6.2.1" evidence="10"/>
<accession>A0A1I3XE10</accession>
<dbReference type="InterPro" id="IPR023406">
    <property type="entry name" value="Topo_IA_AS"/>
</dbReference>
<dbReference type="InterPro" id="IPR028612">
    <property type="entry name" value="Topoisom_1_IA"/>
</dbReference>
<feature type="site" description="Interaction with DNA" evidence="10">
    <location>
        <position position="155"/>
    </location>
</feature>
<dbReference type="GO" id="GO:0003677">
    <property type="term" value="F:DNA binding"/>
    <property type="evidence" value="ECO:0007669"/>
    <property type="project" value="UniProtKB-KW"/>
</dbReference>
<dbReference type="Pfam" id="PF01131">
    <property type="entry name" value="Topoisom_bac"/>
    <property type="match status" value="1"/>
</dbReference>
<name>A0A1I3XE10_9BACT</name>
<dbReference type="InterPro" id="IPR013497">
    <property type="entry name" value="Topo_IA_cen"/>
</dbReference>
<dbReference type="PRINTS" id="PR00417">
    <property type="entry name" value="PRTPISMRASEI"/>
</dbReference>
<dbReference type="Gene3D" id="3.30.65.10">
    <property type="entry name" value="Bacterial Topoisomerase I, domain 1"/>
    <property type="match status" value="3"/>
</dbReference>
<feature type="active site" description="O-(5'-phospho-DNA)-tyrosine intermediate" evidence="10">
    <location>
        <position position="299"/>
    </location>
</feature>
<evidence type="ECO:0000256" key="8">
    <source>
        <dbReference type="ARBA" id="ARBA00023125"/>
    </source>
</evidence>
<feature type="site" description="Interaction with DNA" evidence="10">
    <location>
        <position position="139"/>
    </location>
</feature>
<dbReference type="InterPro" id="IPR013825">
    <property type="entry name" value="Topo_IA_cen_sub2"/>
</dbReference>
<keyword evidence="6" id="KW-0460">Magnesium</keyword>
<feature type="site" description="Interaction with DNA" evidence="10">
    <location>
        <position position="487"/>
    </location>
</feature>
<feature type="site" description="Interaction with DNA" evidence="10">
    <location>
        <position position="143"/>
    </location>
</feature>
<dbReference type="InterPro" id="IPR003601">
    <property type="entry name" value="Topo_IA_2"/>
</dbReference>
<keyword evidence="9 10" id="KW-0413">Isomerase</keyword>
<dbReference type="AlphaFoldDB" id="A0A1I3XE10"/>
<dbReference type="InterPro" id="IPR005733">
    <property type="entry name" value="TopoI_bac-type"/>
</dbReference>
<evidence type="ECO:0000256" key="1">
    <source>
        <dbReference type="ARBA" id="ARBA00000213"/>
    </source>
</evidence>
<gene>
    <name evidence="10" type="primary">topA</name>
    <name evidence="13" type="ORF">SAMN04488082_11633</name>
</gene>
<dbReference type="EMBL" id="FORX01000016">
    <property type="protein sequence ID" value="SFK17755.1"/>
    <property type="molecule type" value="Genomic_DNA"/>
</dbReference>
<dbReference type="Pfam" id="PF01751">
    <property type="entry name" value="Toprim"/>
    <property type="match status" value="1"/>
</dbReference>
<feature type="domain" description="Topo IA-type catalytic" evidence="12">
    <location>
        <begin position="129"/>
        <end position="555"/>
    </location>
</feature>
<dbReference type="InterPro" id="IPR013826">
    <property type="entry name" value="Topo_IA_cen_sub3"/>
</dbReference>
<feature type="site" description="Interaction with DNA" evidence="10">
    <location>
        <position position="148"/>
    </location>
</feature>
<evidence type="ECO:0000256" key="7">
    <source>
        <dbReference type="ARBA" id="ARBA00023029"/>
    </source>
</evidence>
<keyword evidence="5" id="KW-0862">Zinc</keyword>
<keyword evidence="7 10" id="KW-0799">Topoisomerase</keyword>
<feature type="region of interest" description="Interaction with DNA" evidence="10">
    <location>
        <begin position="163"/>
        <end position="168"/>
    </location>
</feature>
<dbReference type="GO" id="GO:0008270">
    <property type="term" value="F:zinc ion binding"/>
    <property type="evidence" value="ECO:0007669"/>
    <property type="project" value="UniProtKB-KW"/>
</dbReference>
<dbReference type="STRING" id="52560.SAMN04488082_11633"/>
<comment type="function">
    <text evidence="10">Releases the supercoiling and torsional tension of DNA, which is introduced during the DNA replication and transcription, by transiently cleaving and rejoining one strand of the DNA duplex. Introduces a single-strand break via transesterification at a target site in duplex DNA. The scissile phosphodiester is attacked by the catalytic tyrosine of the enzyme, resulting in the formation of a DNA-(5'-phosphotyrosyl)-enzyme intermediate and the expulsion of a 3'-OH DNA strand. The free DNA strand then undergoes passage around the unbroken strand, thus removing DNA supercoils. Finally, in the religation step, the DNA 3'-OH attacks the covalent intermediate to expel the active-site tyrosine and restore the DNA phosphodiester backbone.</text>
</comment>
<dbReference type="PANTHER" id="PTHR42785">
    <property type="entry name" value="DNA TOPOISOMERASE, TYPE IA, CORE"/>
    <property type="match status" value="1"/>
</dbReference>
<comment type="subunit">
    <text evidence="10">Monomer.</text>
</comment>
<evidence type="ECO:0000256" key="4">
    <source>
        <dbReference type="ARBA" id="ARBA00022771"/>
    </source>
</evidence>
<evidence type="ECO:0000256" key="9">
    <source>
        <dbReference type="ARBA" id="ARBA00023235"/>
    </source>
</evidence>
<feature type="site" description="Interaction with DNA" evidence="10">
    <location>
        <position position="33"/>
    </location>
</feature>
<evidence type="ECO:0000313" key="13">
    <source>
        <dbReference type="EMBL" id="SFK17755.1"/>
    </source>
</evidence>
<comment type="similarity">
    <text evidence="2 10">Belongs to the type IA topoisomerase family.</text>
</comment>
<dbReference type="InterPro" id="IPR000380">
    <property type="entry name" value="Topo_IA"/>
</dbReference>
<evidence type="ECO:0000259" key="12">
    <source>
        <dbReference type="PROSITE" id="PS52039"/>
    </source>
</evidence>
<evidence type="ECO:0000256" key="2">
    <source>
        <dbReference type="ARBA" id="ARBA00009446"/>
    </source>
</evidence>
<evidence type="ECO:0000256" key="6">
    <source>
        <dbReference type="ARBA" id="ARBA00022842"/>
    </source>
</evidence>
<sequence>MGKDLIIVESPAKIKTIKKFLGGGYEVEASVGHVRDLPTKTLGVDEDNDFAPDYQIIPGKAKVVSKLKSAAKAADTVYLAPDPDREGEAIAWHVAEIIRTANPNVKRIQFNEITAKAVKEALANPTELRKPLFDSQQARRILDRLVGYKISPLLWKKVKRGLSAGRVQSVALRLIVDRERERQAFISEEYWLFKITVQGETPPPFDADLWKVDGEKPVIGDEKTALALESRVSGLPYVVQNIVEKERQRHPRPPFITSTLQQDASNKLGFNAKRTMSVAQRLYEGVELGERGTTALITYMRTDSVRISDEARDGAREWIISTMGPEFYPAEARVYKSKGSAQDAHEAIRPVDPSLTPDSIKNNLPPEQYKLYKLIWERFMASQMASARFWDTVATIESGPALWRAKGERLVFPGFLRIWPQSSDSQSALLPKLVAGQELSLEKLHKEQKFTQPPARFSEASLVHKLEELGIGRPSTYAAIISTLTERDYVHIEEKHFQPTDLGVIVCDLLVEHFAHLMDAGFTARMEESLDHVAEGESDWVALLRDFTLDFNPTLDKARENMTQVKAGMDTGLTCPQCEDGRLVVKFGKNGTFLGCANYPACSFTSNYTRNSAGEIELVKEEAPEELGPCPKCEDGRLVVKKTKTGGRFVACSNYPACRHTKSVSTHVACPKDGCDGELVEKTSRRGKPFYSCSKYPKCDYAVWDFPVAKPCPLCESKILVRKETKARGVHLACPVKDCGYWEKED</sequence>
<comment type="catalytic activity">
    <reaction evidence="1 10">
        <text>ATP-independent breakage of single-stranded DNA, followed by passage and rejoining.</text>
        <dbReference type="EC" id="5.6.2.1"/>
    </reaction>
</comment>
<dbReference type="Pfam" id="PF01396">
    <property type="entry name" value="Zn_ribbon_Top1"/>
    <property type="match status" value="3"/>
</dbReference>
<keyword evidence="8 10" id="KW-0238">DNA-binding</keyword>
<dbReference type="OrthoDB" id="9804262at2"/>
<dbReference type="GO" id="GO:0006265">
    <property type="term" value="P:DNA topological change"/>
    <property type="evidence" value="ECO:0007669"/>
    <property type="project" value="UniProtKB-UniRule"/>
</dbReference>
<dbReference type="InterPro" id="IPR003602">
    <property type="entry name" value="Topo_IA_DNA-bd_dom"/>
</dbReference>
<dbReference type="CDD" id="cd03363">
    <property type="entry name" value="TOPRIM_TopoIA_TopoI"/>
    <property type="match status" value="1"/>
</dbReference>
<evidence type="ECO:0000313" key="14">
    <source>
        <dbReference type="Proteomes" id="UP000198635"/>
    </source>
</evidence>
<evidence type="ECO:0000256" key="10">
    <source>
        <dbReference type="HAMAP-Rule" id="MF_00952"/>
    </source>
</evidence>
<dbReference type="PROSITE" id="PS50880">
    <property type="entry name" value="TOPRIM"/>
    <property type="match status" value="1"/>
</dbReference>